<protein>
    <submittedName>
        <fullName evidence="8">Leucine dehydrogenase</fullName>
        <ecNumber evidence="8">1.4.1.9</ecNumber>
    </submittedName>
</protein>
<dbReference type="PRINTS" id="PR00082">
    <property type="entry name" value="GLFDHDRGNASE"/>
</dbReference>
<keyword evidence="5" id="KW-0547">Nucleotide-binding</keyword>
<evidence type="ECO:0000256" key="4">
    <source>
        <dbReference type="PIRSR" id="PIRSR000188-1"/>
    </source>
</evidence>
<dbReference type="Gene3D" id="3.40.50.720">
    <property type="entry name" value="NAD(P)-binding Rossmann-like Domain"/>
    <property type="match status" value="1"/>
</dbReference>
<dbReference type="GO" id="GO:0006520">
    <property type="term" value="P:amino acid metabolic process"/>
    <property type="evidence" value="ECO:0007669"/>
    <property type="project" value="InterPro"/>
</dbReference>
<dbReference type="Pfam" id="PF02812">
    <property type="entry name" value="ELFV_dehydrog_N"/>
    <property type="match status" value="1"/>
</dbReference>
<dbReference type="EC" id="1.4.1.9" evidence="8"/>
<dbReference type="GO" id="GO:0000166">
    <property type="term" value="F:nucleotide binding"/>
    <property type="evidence" value="ECO:0007669"/>
    <property type="project" value="UniProtKB-KW"/>
</dbReference>
<name>A0A0H2X1R6_CHLTA</name>
<evidence type="ECO:0000256" key="6">
    <source>
        <dbReference type="RuleBase" id="RU004417"/>
    </source>
</evidence>
<dbReference type="PIRSF" id="PIRSF000188">
    <property type="entry name" value="Phe_leu_dh"/>
    <property type="match status" value="1"/>
</dbReference>
<dbReference type="SUPFAM" id="SSF53223">
    <property type="entry name" value="Aminoacid dehydrogenase-like, N-terminal domain"/>
    <property type="match status" value="1"/>
</dbReference>
<dbReference type="SUPFAM" id="SSF51735">
    <property type="entry name" value="NAD(P)-binding Rossmann-fold domains"/>
    <property type="match status" value="1"/>
</dbReference>
<sequence length="346" mass="37250">MKYSLQIEDLHIEGYEQVLKVTCESVQLVAVIAIHQTKVGPALGGIRAFPYLQFEDGLQDALRLSKAMTYKALLSSTETGGGKSVIFLPKGMTSPTEGMLRAFGQAVNSLQGKYIAAEDVGVSVQDVMIIREETPYVCGLVTVSGDPSIYTAHGVFLCIQETADYLCKTDIRGKRVAVQGLGAVGRKLVHELFFAGAELIVYDTRKDLLDEVVTLYGAQVDENIISADCDILCPCALGGIINSMSIDQLRCRAIVGATNNQLENPAIGRELVARGILYAPDYLANAGGLLNVAGSVGRAYSPKEVLSKVEGLPKILRKLYEQGAKENRDTGTLADAIVEERLAVYA</sequence>
<evidence type="ECO:0000256" key="3">
    <source>
        <dbReference type="ARBA" id="ARBA00023027"/>
    </source>
</evidence>
<dbReference type="RefSeq" id="WP_009872153.1">
    <property type="nucleotide sequence ID" value="NC_007429.1"/>
</dbReference>
<dbReference type="Gene3D" id="3.40.50.10860">
    <property type="entry name" value="Leucine Dehydrogenase, chain A, domain 1"/>
    <property type="match status" value="1"/>
</dbReference>
<dbReference type="Proteomes" id="UP000002532">
    <property type="component" value="Chromosome"/>
</dbReference>
<keyword evidence="3 5" id="KW-0520">NAD</keyword>
<accession>A0A0H2X1R6</accession>
<evidence type="ECO:0000256" key="5">
    <source>
        <dbReference type="PIRSR" id="PIRSR000188-2"/>
    </source>
</evidence>
<dbReference type="AlphaFoldDB" id="A0A0H2X1R6"/>
<evidence type="ECO:0000313" key="9">
    <source>
        <dbReference type="Proteomes" id="UP000002532"/>
    </source>
</evidence>
<dbReference type="InterPro" id="IPR006097">
    <property type="entry name" value="Glu/Leu/Phe/Val/Trp_DH_dimer"/>
</dbReference>
<dbReference type="PANTHER" id="PTHR42722:SF1">
    <property type="entry name" value="VALINE DEHYDROGENASE"/>
    <property type="match status" value="1"/>
</dbReference>
<dbReference type="SMART" id="SM00839">
    <property type="entry name" value="ELFV_dehydrog"/>
    <property type="match status" value="1"/>
</dbReference>
<dbReference type="InterPro" id="IPR006095">
    <property type="entry name" value="Glu/Leu/Phe/Val/Trp_DH"/>
</dbReference>
<comment type="similarity">
    <text evidence="1 6">Belongs to the Glu/Leu/Phe/Val dehydrogenases family.</text>
</comment>
<dbReference type="EMBL" id="CP000051">
    <property type="protein sequence ID" value="AAX51053.1"/>
    <property type="molecule type" value="Genomic_DNA"/>
</dbReference>
<reference evidence="8 9" key="1">
    <citation type="journal article" date="2005" name="Infect. Immun.">
        <title>Comparative genomic analysis of Chlamydia trachomatis oculotropic and genitotropic strains.</title>
        <authorList>
            <person name="Carlson J.H."/>
            <person name="Porcella S.F."/>
            <person name="McClarty G."/>
            <person name="Caldwell H.D."/>
        </authorList>
    </citation>
    <scope>NUCLEOTIDE SEQUENCE [LARGE SCALE GENOMIC DNA]</scope>
    <source>
        <strain evidence="9">ATCC VR-571B / DSM 19440 / HAR-13</strain>
    </source>
</reference>
<evidence type="ECO:0000259" key="7">
    <source>
        <dbReference type="SMART" id="SM00839"/>
    </source>
</evidence>
<dbReference type="Pfam" id="PF00208">
    <property type="entry name" value="ELFV_dehydrog"/>
    <property type="match status" value="1"/>
</dbReference>
<dbReference type="PANTHER" id="PTHR42722">
    <property type="entry name" value="LEUCINE DEHYDROGENASE"/>
    <property type="match status" value="1"/>
</dbReference>
<dbReference type="GO" id="GO:0050049">
    <property type="term" value="F:L-leucine dehydrogenase activity"/>
    <property type="evidence" value="ECO:0007669"/>
    <property type="project" value="UniProtKB-EC"/>
</dbReference>
<dbReference type="InterPro" id="IPR016211">
    <property type="entry name" value="Glu/Phe/Leu/Val/Trp_DH_bac/arc"/>
</dbReference>
<evidence type="ECO:0000256" key="1">
    <source>
        <dbReference type="ARBA" id="ARBA00006382"/>
    </source>
</evidence>
<feature type="binding site" evidence="5">
    <location>
        <begin position="180"/>
        <end position="185"/>
    </location>
    <ligand>
        <name>NAD(+)</name>
        <dbReference type="ChEBI" id="CHEBI:57540"/>
    </ligand>
</feature>
<evidence type="ECO:0000256" key="2">
    <source>
        <dbReference type="ARBA" id="ARBA00023002"/>
    </source>
</evidence>
<dbReference type="KEGG" id="cta:CTA_0843"/>
<keyword evidence="2 6" id="KW-0560">Oxidoreductase</keyword>
<dbReference type="HOGENOM" id="CLU_025763_0_0_0"/>
<dbReference type="InterPro" id="IPR046346">
    <property type="entry name" value="Aminoacid_DH-like_N_sf"/>
</dbReference>
<feature type="domain" description="Glutamate/phenylalanine/leucine/valine/L-tryptophan dehydrogenase C-terminal" evidence="7">
    <location>
        <begin position="145"/>
        <end position="345"/>
    </location>
</feature>
<dbReference type="CDD" id="cd01075">
    <property type="entry name" value="NAD_bind_Leu_Phe_Val_DH"/>
    <property type="match status" value="1"/>
</dbReference>
<dbReference type="InterPro" id="IPR036291">
    <property type="entry name" value="NAD(P)-bd_dom_sf"/>
</dbReference>
<dbReference type="InterPro" id="IPR006096">
    <property type="entry name" value="Glu/Leu/Phe/Val/Trp_DH_C"/>
</dbReference>
<keyword evidence="9" id="KW-1185">Reference proteome</keyword>
<organism evidence="8 9">
    <name type="scientific">Chlamydia trachomatis serovar A (strain ATCC VR-571B / DSM 19440 / HAR-13)</name>
    <dbReference type="NCBI Taxonomy" id="315277"/>
    <lineage>
        <taxon>Bacteria</taxon>
        <taxon>Pseudomonadati</taxon>
        <taxon>Chlamydiota</taxon>
        <taxon>Chlamydiia</taxon>
        <taxon>Chlamydiales</taxon>
        <taxon>Chlamydiaceae</taxon>
        <taxon>Chlamydia/Chlamydophila group</taxon>
        <taxon>Chlamydia</taxon>
    </lineage>
</organism>
<gene>
    <name evidence="8" type="primary">ldh</name>
    <name evidence="8" type="ordered locus">CTA_0843</name>
</gene>
<feature type="active site" description="Proton donor/acceptor" evidence="4">
    <location>
        <position position="83"/>
    </location>
</feature>
<proteinExistence type="inferred from homology"/>
<evidence type="ECO:0000313" key="8">
    <source>
        <dbReference type="EMBL" id="AAX51053.1"/>
    </source>
</evidence>